<dbReference type="NCBIfam" id="TIGR00797">
    <property type="entry name" value="matE"/>
    <property type="match status" value="1"/>
</dbReference>
<dbReference type="GO" id="GO:0042910">
    <property type="term" value="F:xenobiotic transmembrane transporter activity"/>
    <property type="evidence" value="ECO:0007669"/>
    <property type="project" value="InterPro"/>
</dbReference>
<feature type="transmembrane region" description="Helical" evidence="7">
    <location>
        <begin position="139"/>
        <end position="157"/>
    </location>
</feature>
<organism evidence="8 9">
    <name type="scientific">Sorangium cellulosum (strain So ce56)</name>
    <name type="common">Polyangium cellulosum (strain So ce56)</name>
    <dbReference type="NCBI Taxonomy" id="448385"/>
    <lineage>
        <taxon>Bacteria</taxon>
        <taxon>Pseudomonadati</taxon>
        <taxon>Myxococcota</taxon>
        <taxon>Polyangia</taxon>
        <taxon>Polyangiales</taxon>
        <taxon>Polyangiaceae</taxon>
        <taxon>Sorangium</taxon>
    </lineage>
</organism>
<dbReference type="PANTHER" id="PTHR43823:SF3">
    <property type="entry name" value="MULTIDRUG EXPORT PROTEIN MEPA"/>
    <property type="match status" value="1"/>
</dbReference>
<feature type="transmembrane region" description="Helical" evidence="7">
    <location>
        <begin position="276"/>
        <end position="300"/>
    </location>
</feature>
<feature type="transmembrane region" description="Helical" evidence="7">
    <location>
        <begin position="21"/>
        <end position="40"/>
    </location>
</feature>
<dbReference type="AlphaFoldDB" id="A9EVU4"/>
<evidence type="ECO:0000256" key="1">
    <source>
        <dbReference type="ARBA" id="ARBA00004651"/>
    </source>
</evidence>
<keyword evidence="4 7" id="KW-0812">Transmembrane</keyword>
<keyword evidence="9" id="KW-1185">Reference proteome</keyword>
<dbReference type="Pfam" id="PF01554">
    <property type="entry name" value="MatE"/>
    <property type="match status" value="2"/>
</dbReference>
<dbReference type="HOGENOM" id="CLU_012893_0_0_7"/>
<keyword evidence="2" id="KW-0813">Transport</keyword>
<feature type="transmembrane region" description="Helical" evidence="7">
    <location>
        <begin position="60"/>
        <end position="85"/>
    </location>
</feature>
<feature type="transmembrane region" description="Helical" evidence="7">
    <location>
        <begin position="201"/>
        <end position="221"/>
    </location>
</feature>
<feature type="transmembrane region" description="Helical" evidence="7">
    <location>
        <begin position="169"/>
        <end position="189"/>
    </location>
</feature>
<dbReference type="PIRSF" id="PIRSF006603">
    <property type="entry name" value="DinF"/>
    <property type="match status" value="1"/>
</dbReference>
<comment type="subcellular location">
    <subcellularLocation>
        <location evidence="1">Cell membrane</location>
        <topology evidence="1">Multi-pass membrane protein</topology>
    </subcellularLocation>
</comment>
<dbReference type="GO" id="GO:0015297">
    <property type="term" value="F:antiporter activity"/>
    <property type="evidence" value="ECO:0007669"/>
    <property type="project" value="InterPro"/>
</dbReference>
<feature type="transmembrane region" description="Helical" evidence="7">
    <location>
        <begin position="242"/>
        <end position="264"/>
    </location>
</feature>
<dbReference type="STRING" id="448385.sce4095"/>
<evidence type="ECO:0000313" key="9">
    <source>
        <dbReference type="Proteomes" id="UP000002139"/>
    </source>
</evidence>
<gene>
    <name evidence="8" type="ordered locus">sce4095</name>
</gene>
<evidence type="ECO:0000256" key="2">
    <source>
        <dbReference type="ARBA" id="ARBA00022448"/>
    </source>
</evidence>
<dbReference type="RefSeq" id="WP_012236728.1">
    <property type="nucleotide sequence ID" value="NC_010162.1"/>
</dbReference>
<dbReference type="InterPro" id="IPR051327">
    <property type="entry name" value="MATE_MepA_subfamily"/>
</dbReference>
<dbReference type="InterPro" id="IPR048279">
    <property type="entry name" value="MdtK-like"/>
</dbReference>
<keyword evidence="3" id="KW-1003">Cell membrane</keyword>
<dbReference type="PANTHER" id="PTHR43823">
    <property type="entry name" value="SPORULATION PROTEIN YKVU"/>
    <property type="match status" value="1"/>
</dbReference>
<accession>A9EVU4</accession>
<protein>
    <submittedName>
        <fullName evidence="8">MATE efflux family protein</fullName>
    </submittedName>
</protein>
<feature type="transmembrane region" description="Helical" evidence="7">
    <location>
        <begin position="421"/>
        <end position="439"/>
    </location>
</feature>
<dbReference type="EMBL" id="AM746676">
    <property type="protein sequence ID" value="CAN94258.1"/>
    <property type="molecule type" value="Genomic_DNA"/>
</dbReference>
<evidence type="ECO:0000256" key="6">
    <source>
        <dbReference type="ARBA" id="ARBA00023136"/>
    </source>
</evidence>
<keyword evidence="5 7" id="KW-1133">Transmembrane helix</keyword>
<evidence type="ECO:0000256" key="5">
    <source>
        <dbReference type="ARBA" id="ARBA00022989"/>
    </source>
</evidence>
<sequence>MSDRDAHKQFILEGDLKAVMWRLSWPAVLAMVLYGLNSFLDAVFVGQLMNESALAGVGIAYPLSQITLGLGSLIGTGAGTALSIYMGADDRGKLHGLLGSVNGLSLLVSLPYAVLAYWFAEPLVRAMGGSGEILAYGTAYFQATALGSLFWVHGLAVNMTVRGEGKMKTAAWMISLGLLVDVALKPLFIHTFGWGVQGAAWATNAAMLVYSAIGLLYYARGRASFDTAWRTIRIDPSIRRQIVSLGMPALIVCIMGVVQNLVVYGAVSTHGTEQDVAFFAACNRISMFMMTPLFGLMRALQPVEGISYGAGRYGRVKQAFSQFSIAGLVLLLPFWLSMMLAPEAVLGSMLPGFDFAAQQLLDFRISVLALPVMPWVFMALAFFPSVERAKLASALALLRQLVFYLPLMWLLPKIAGVSGVFWANAAIDIAIFALVIPLVGREFRRLDGRGAEAGAPLREATAG</sequence>
<evidence type="ECO:0000256" key="4">
    <source>
        <dbReference type="ARBA" id="ARBA00022692"/>
    </source>
</evidence>
<evidence type="ECO:0000313" key="8">
    <source>
        <dbReference type="EMBL" id="CAN94258.1"/>
    </source>
</evidence>
<dbReference type="BioCyc" id="SCEL448385:SCE_RS21055-MONOMER"/>
<dbReference type="KEGG" id="scl:sce4095"/>
<evidence type="ECO:0000256" key="3">
    <source>
        <dbReference type="ARBA" id="ARBA00022475"/>
    </source>
</evidence>
<reference evidence="8 9" key="1">
    <citation type="journal article" date="2007" name="Nat. Biotechnol.">
        <title>Complete genome sequence of the myxobacterium Sorangium cellulosum.</title>
        <authorList>
            <person name="Schneiker S."/>
            <person name="Perlova O."/>
            <person name="Kaiser O."/>
            <person name="Gerth K."/>
            <person name="Alici A."/>
            <person name="Altmeyer M.O."/>
            <person name="Bartels D."/>
            <person name="Bekel T."/>
            <person name="Beyer S."/>
            <person name="Bode E."/>
            <person name="Bode H.B."/>
            <person name="Bolten C.J."/>
            <person name="Choudhuri J.V."/>
            <person name="Doss S."/>
            <person name="Elnakady Y.A."/>
            <person name="Frank B."/>
            <person name="Gaigalat L."/>
            <person name="Goesmann A."/>
            <person name="Groeger C."/>
            <person name="Gross F."/>
            <person name="Jelsbak L."/>
            <person name="Jelsbak L."/>
            <person name="Kalinowski J."/>
            <person name="Kegler C."/>
            <person name="Knauber T."/>
            <person name="Konietzny S."/>
            <person name="Kopp M."/>
            <person name="Krause L."/>
            <person name="Krug D."/>
            <person name="Linke B."/>
            <person name="Mahmud T."/>
            <person name="Martinez-Arias R."/>
            <person name="McHardy A.C."/>
            <person name="Merai M."/>
            <person name="Meyer F."/>
            <person name="Mormann S."/>
            <person name="Munoz-Dorado J."/>
            <person name="Perez J."/>
            <person name="Pradella S."/>
            <person name="Rachid S."/>
            <person name="Raddatz G."/>
            <person name="Rosenau F."/>
            <person name="Rueckert C."/>
            <person name="Sasse F."/>
            <person name="Scharfe M."/>
            <person name="Schuster S.C."/>
            <person name="Suen G."/>
            <person name="Treuner-Lange A."/>
            <person name="Velicer G.J."/>
            <person name="Vorholter F.-J."/>
            <person name="Weissman K.J."/>
            <person name="Welch R.D."/>
            <person name="Wenzel S.C."/>
            <person name="Whitworth D.E."/>
            <person name="Wilhelm S."/>
            <person name="Wittmann C."/>
            <person name="Bloecker H."/>
            <person name="Puehler A."/>
            <person name="Mueller R."/>
        </authorList>
    </citation>
    <scope>NUCLEOTIDE SEQUENCE [LARGE SCALE GENOMIC DNA]</scope>
    <source>
        <strain evidence="9">So ce56</strain>
    </source>
</reference>
<dbReference type="InterPro" id="IPR002528">
    <property type="entry name" value="MATE_fam"/>
</dbReference>
<feature type="transmembrane region" description="Helical" evidence="7">
    <location>
        <begin position="320"/>
        <end position="341"/>
    </location>
</feature>
<feature type="transmembrane region" description="Helical" evidence="7">
    <location>
        <begin position="97"/>
        <end position="119"/>
    </location>
</feature>
<dbReference type="eggNOG" id="COG0534">
    <property type="taxonomic scope" value="Bacteria"/>
</dbReference>
<feature type="transmembrane region" description="Helical" evidence="7">
    <location>
        <begin position="361"/>
        <end position="383"/>
    </location>
</feature>
<dbReference type="Proteomes" id="UP000002139">
    <property type="component" value="Chromosome"/>
</dbReference>
<keyword evidence="6 7" id="KW-0472">Membrane</keyword>
<dbReference type="GO" id="GO:0005886">
    <property type="term" value="C:plasma membrane"/>
    <property type="evidence" value="ECO:0007669"/>
    <property type="project" value="UniProtKB-SubCell"/>
</dbReference>
<feature type="transmembrane region" description="Helical" evidence="7">
    <location>
        <begin position="395"/>
        <end position="415"/>
    </location>
</feature>
<evidence type="ECO:0000256" key="7">
    <source>
        <dbReference type="SAM" id="Phobius"/>
    </source>
</evidence>
<proteinExistence type="predicted"/>
<name>A9EVU4_SORC5</name>